<dbReference type="InterPro" id="IPR016989">
    <property type="entry name" value="Atp1_alphaprobac"/>
</dbReference>
<evidence type="ECO:0000256" key="3">
    <source>
        <dbReference type="SAM" id="Phobius"/>
    </source>
</evidence>
<keyword evidence="5" id="KW-1185">Reference proteome</keyword>
<keyword evidence="1" id="KW-0406">Ion transport</keyword>
<evidence type="ECO:0000256" key="2">
    <source>
        <dbReference type="SAM" id="MobiDB-lite"/>
    </source>
</evidence>
<organism evidence="4 5">
    <name type="scientific">Entomobacter blattae</name>
    <dbReference type="NCBI Taxonomy" id="2762277"/>
    <lineage>
        <taxon>Bacteria</taxon>
        <taxon>Pseudomonadati</taxon>
        <taxon>Pseudomonadota</taxon>
        <taxon>Alphaproteobacteria</taxon>
        <taxon>Acetobacterales</taxon>
        <taxon>Acetobacteraceae</taxon>
        <taxon>Entomobacter</taxon>
    </lineage>
</organism>
<gene>
    <name evidence="4" type="primary">atpI</name>
    <name evidence="4" type="ORF">JGUZn3_05200</name>
</gene>
<dbReference type="Proteomes" id="UP000516349">
    <property type="component" value="Chromosome"/>
</dbReference>
<protein>
    <recommendedName>
        <fullName evidence="1">ATP synthase protein I</fullName>
    </recommendedName>
</protein>
<name>A0A7H1NPQ7_9PROT</name>
<feature type="region of interest" description="Disordered" evidence="2">
    <location>
        <begin position="1"/>
        <end position="38"/>
    </location>
</feature>
<comment type="function">
    <text evidence="1">A possible function for this protein is to guide the assembly of the membrane sector of the ATPase enzyme complex.</text>
</comment>
<dbReference type="KEGG" id="ebla:JGUZn3_05200"/>
<dbReference type="PIRSF" id="PIRSF032126">
    <property type="entry name" value="F0F1_ATP_synthase_subunit_I"/>
    <property type="match status" value="1"/>
</dbReference>
<accession>A0A7H1NPQ7</accession>
<sequence>MDTPQNPSSFKERLAEARKKQGLEQQATHNRPKPDQSSARSMIAFAFRLATEMLSALVVGVAIGWGLDYWLHTKGIFLIIFSFLGIASGVLNIWRLALKSKP</sequence>
<keyword evidence="3" id="KW-0812">Transmembrane</keyword>
<comment type="similarity">
    <text evidence="1">Belongs to the bacterial AtpI family.</text>
</comment>
<evidence type="ECO:0000313" key="5">
    <source>
        <dbReference type="Proteomes" id="UP000516349"/>
    </source>
</evidence>
<dbReference type="RefSeq" id="WP_203414185.1">
    <property type="nucleotide sequence ID" value="NZ_CP060244.1"/>
</dbReference>
<dbReference type="GO" id="GO:0045259">
    <property type="term" value="C:proton-transporting ATP synthase complex"/>
    <property type="evidence" value="ECO:0007669"/>
    <property type="project" value="UniProtKB-UniRule"/>
</dbReference>
<keyword evidence="3" id="KW-1133">Transmembrane helix</keyword>
<dbReference type="AlphaFoldDB" id="A0A7H1NPQ7"/>
<keyword evidence="1" id="KW-0813">Transport</keyword>
<evidence type="ECO:0000313" key="4">
    <source>
        <dbReference type="EMBL" id="QNT77767.1"/>
    </source>
</evidence>
<proteinExistence type="inferred from homology"/>
<evidence type="ECO:0000256" key="1">
    <source>
        <dbReference type="PIRNR" id="PIRNR032126"/>
    </source>
</evidence>
<keyword evidence="1 3" id="KW-0472">Membrane</keyword>
<feature type="transmembrane region" description="Helical" evidence="3">
    <location>
        <begin position="41"/>
        <end position="63"/>
    </location>
</feature>
<dbReference type="Pfam" id="PF09527">
    <property type="entry name" value="ATPase_gene1"/>
    <property type="match status" value="1"/>
</dbReference>
<feature type="compositionally biased region" description="Basic and acidic residues" evidence="2">
    <location>
        <begin position="10"/>
        <end position="22"/>
    </location>
</feature>
<feature type="compositionally biased region" description="Polar residues" evidence="2">
    <location>
        <begin position="23"/>
        <end position="38"/>
    </location>
</feature>
<reference evidence="4 5" key="1">
    <citation type="submission" date="2020-08" db="EMBL/GenBank/DDBJ databases">
        <title>Complete genome sequence of Entomobacter blattae G55GP.</title>
        <authorList>
            <person name="Poehlein A."/>
            <person name="Guzman J."/>
            <person name="Daniel R."/>
            <person name="Vilcinskas A."/>
        </authorList>
    </citation>
    <scope>NUCLEOTIDE SEQUENCE [LARGE SCALE GENOMIC DNA]</scope>
    <source>
        <strain evidence="4 5">G55GP</strain>
    </source>
</reference>
<dbReference type="EMBL" id="CP060244">
    <property type="protein sequence ID" value="QNT77767.1"/>
    <property type="molecule type" value="Genomic_DNA"/>
</dbReference>
<dbReference type="GO" id="GO:1902600">
    <property type="term" value="P:proton transmembrane transport"/>
    <property type="evidence" value="ECO:0007669"/>
    <property type="project" value="UniProtKB-KW"/>
</dbReference>
<keyword evidence="1" id="KW-0375">Hydrogen ion transport</keyword>
<feature type="transmembrane region" description="Helical" evidence="3">
    <location>
        <begin position="75"/>
        <end position="94"/>
    </location>
</feature>
<dbReference type="InterPro" id="IPR032820">
    <property type="entry name" value="ATPase_put"/>
</dbReference>